<dbReference type="GeneID" id="70104840"/>
<dbReference type="Pfam" id="PF18276">
    <property type="entry name" value="TcA_TcB_BD"/>
    <property type="match status" value="1"/>
</dbReference>
<feature type="domain" description="Tc toxin complex TcA C-terminal TcB-binding" evidence="2">
    <location>
        <begin position="2316"/>
        <end position="2604"/>
    </location>
</feature>
<dbReference type="InterPro" id="IPR041079">
    <property type="entry name" value="Neuraminidase-like"/>
</dbReference>
<dbReference type="OrthoDB" id="9781691at2"/>
<dbReference type="Pfam" id="PF20220">
    <property type="entry name" value="ABC_toxin_N"/>
    <property type="match status" value="1"/>
</dbReference>
<dbReference type="InterPro" id="IPR046839">
    <property type="entry name" value="ABC_toxin_N"/>
</dbReference>
<gene>
    <name evidence="5" type="ORF">HBO33_01710</name>
</gene>
<protein>
    <submittedName>
        <fullName evidence="5">Toxin</fullName>
    </submittedName>
</protein>
<evidence type="ECO:0000313" key="5">
    <source>
        <dbReference type="EMBL" id="NNA93865.1"/>
    </source>
</evidence>
<evidence type="ECO:0000259" key="2">
    <source>
        <dbReference type="Pfam" id="PF18276"/>
    </source>
</evidence>
<sequence>MLFTMGISGGTFVKFFSQNPEFNLRKHDFFKKTAQSQMILSSLSADNIEALKTYQRLQQVTDDPHLADRLVKAGLVSAHHIAQQSEDEFVEKQATRLDIDPATARLLHRAAVQAKLRAQLTAFALKGSVGSAFYRAGAMNTADADLAALIEAIPSYQDFFGSLDYCSCDPDQSIFSPSAYMVDMLRIIYQYIDNKTYNAGIPSGWHLSERRPDIENIPLTPEMTRQLVPYLQIINEVLEASIASSTHWNDVFRALTDQPYPFVLPFILPLAQTRIYCATLGPSLLNIYQTYQAQVSTPATSELPGPLAIGREALGLSPTTTQIVTTALTSAEAIGPYYGIGDGRLLKRLLSGTVSVAKDKNTVTGDGTDFTSQVKVGDFVQLGPQRAQVLSVDSATRLTTVQLWNIDAGASTMMDFPSTDLGFSLVFTQRTGLDFAQLQALLNQQLSAQEQAAGLATLLFINNGLAADKCLSVMIDRSDSSMPVSRIANLDLAALDRLNRFIRLANASTLPYADLDWLIQTLGQGRIDADAVSAVGRTVALAQRLGCSVEETLGLFQPLKTIGIDDPGRPLDMFDRLFNSASILGSTVGALPAFSAKGTVSVQGTTVTGTNTAFKQQIEVGMRVRVAGELKVVATVVSDIALTVTGAFAQAVEQAVMVVIPTANTPSDALPVYHPIYPGNITYQDIVAEWAPDAPAAPSSQLAELRSRLRAGLNVVDDDLTAIGQRVLASLKLSGDLTANAVQIPLSVPNLSVLYSYAKFARQTKLTVGEYLILLDLLEIPVVADLDSAMAVADWASWLKESRLNVYALDYSLRGTVSKHYTPMFTLAALPNILAALWQTAQDWLVLGPGFISQDITGEQSQVFFDRLSTHQAGFLSVYGAVLEKVVDFTSVAFVDPLDVASFVSPRIDAQQSKEAFDALVSHNVLSSTGVLTVSFTAATDLSFLFASQPDRQSMIAQVQARLLLTKGRIEHVVAVLLSYGGAPNIEHPNRGVQRFQLSEQLGVVLGSDTGTLLALGPDIAATVGLTDYVAAFLQPPVGQPGRWVSPSPAICDFMVLMSRVVTLNQQLRFNASDITFVIDCPAPFGIAALNTLTLDNVRAMWNYQRLREVWDDTKERLPEYFSLPAGQDCLVDKKTEVLSTLSGWPVSQICRLRSTLYGTSADDSTVAGLVTMKACFDTATNLGLDIDGTLSLARLNILPAQVDTSTWTKYSAASTSTIGSLKARYGNQGWETVYRPVENAVNEAKRDVLTPYAIYTLNRTFATINNIDELYAYLLIDTQMSGCADISYIKQALLSVQLYMQRARMMLEPGISKLSIPEIWWSWIGSYPLWEANRKVFLYPENYLEPQLRLDKTPQFQNIQDNLTANDITPITVNDAYVDYFETFESLAQLKPVGSYYGIAPDPSSQGTMTPMLYLLSRTATAPYTYYLQRRIDTTGWTAFEKVDLLIPSPIVSPLYAYDRLFLFWVEQDTTSASMVQGGSANNSADTGATLKYSFINFSGKWTSPQTLDHFVINFAPMQGGYSTPQINPADFNVNRPEWRIATPMLIKGKNDAQDSIIVNYGWFYDLPGGTPIPPVAPDPKVITNPDAMALAQTLYNSSQYAIAASNQGTSGATYANQSRLLLNGLDVSPTYPVLGAYNLNPTAPKPYLPQIPRAVVASDQVPLMRMTDFDNVFLINAVGQGATDVWIPTKSVEVLFNVSDRAGFTSPVINQPLWFLWDNGDESFILRSTEPGIKRLEEYVSVHAGSETNQTTLISGNYTDSPAPFESIIWSVERLSTGAIGRLSRALFSGGVPRLLSPSTQVEPATPAFPFSRFYNKGAPSPNIKPPLLLDGDAIDYKGPYGLYFWEIYLYGPWMIASQLQANQRFAEARQWFEYIFNPTIPVGSDPTVKDQNNRFWQLVAFRDLSVEHLKDILTDPLQIQAYNNHPFEPHVIARLRGTAYPKAIVMRYVGLLLDWGDFEYTKDTWESVSQATLLYIVARELLGPRPIDVGSCATEAPATFKDIQTKYGTDIPQFLIDMENVSGLSEAVAIPLDSSDRYVPFNDLDSYFCVPENSDLIKYWDMVEQRLFKIRHCMNIHGVVRQLALFEPPIDPMALVRASAAGAASKVVDQLQAGAPPYRFTTIFRMAKDFTQQLSQIGSLLLGALEKNDAEALARLSAGQQIQILNLTTRSMDLQIAEAKERIAGLQISNQAVTARQSFYQALIDEGLIPAEQLQVAMVILSNVLSTTSTIMNGLSSGAFLIPNAGSPFAMTYGGREIGNSLKAAASIFEVMAQISKGVGDVSQMVSGFERREQEWQQALTQAKYDVQVLDSQIVASNLQLQTLQQQLATHRQTLTNAAEVDDFLRKKFTNVELYQWMVARLSTVYGQAYRMALELAVSAQQAYQFEINSTDRFITFDYWDGLHKGLLAGEQLMISLSQMEAAYYRNNTRSFEIEKTISLLALDPEAFVRFQNTGVCDVLLSEYLFDLDYPGHYARQVKSISITIPAILGPNQNIKATLTQTGSQILIKPDIDGVDYLLGLSSQTPDTSVLRANWRASQKVVLSSGIDDAGMFQLDLNDARYLPFEGTGAIGAYRLEMPKESNRLDYTSLTDVVIRLRYTALDGGTPFANEVRSKINNIPYRAQRAFNLAANFPTQWFGFTHPPRDATQQAFTVVMARGWFPANLGLNQVVGIDALLQLPDDITLGGNLVTSLEIGAGANANKVPLTFNAANGVATATGLSITDWVDQPWSLIVTKSGVPSGIAATETGWIDPTKLISIGLLVSYIANRP</sequence>
<accession>A0A7Y1MKK5</accession>
<dbReference type="InterPro" id="IPR018003">
    <property type="entry name" value="Insecticidal_toxin/plasmid_vir"/>
</dbReference>
<evidence type="ECO:0000313" key="6">
    <source>
        <dbReference type="Proteomes" id="UP000542111"/>
    </source>
</evidence>
<feature type="domain" description="ABC toxin N-terminal" evidence="4">
    <location>
        <begin position="1241"/>
        <end position="1360"/>
    </location>
</feature>
<organism evidence="5 6">
    <name type="scientific">Pseudomonas gessardii</name>
    <dbReference type="NCBI Taxonomy" id="78544"/>
    <lineage>
        <taxon>Bacteria</taxon>
        <taxon>Pseudomonadati</taxon>
        <taxon>Pseudomonadota</taxon>
        <taxon>Gammaproteobacteria</taxon>
        <taxon>Pseudomonadales</taxon>
        <taxon>Pseudomonadaceae</taxon>
        <taxon>Pseudomonas</taxon>
    </lineage>
</organism>
<dbReference type="Proteomes" id="UP000542111">
    <property type="component" value="Unassembled WGS sequence"/>
</dbReference>
<dbReference type="RefSeq" id="WP_076961365.1">
    <property type="nucleotide sequence ID" value="NZ_CBCRYT010000002.1"/>
</dbReference>
<keyword evidence="1" id="KW-0843">Virulence</keyword>
<dbReference type="EMBL" id="JAAQYP010000002">
    <property type="protein sequence ID" value="NNA93865.1"/>
    <property type="molecule type" value="Genomic_DNA"/>
</dbReference>
<evidence type="ECO:0000259" key="3">
    <source>
        <dbReference type="Pfam" id="PF18413"/>
    </source>
</evidence>
<name>A0A7Y1MKK5_9PSED</name>
<dbReference type="Pfam" id="PF03538">
    <property type="entry name" value="VRP1"/>
    <property type="match status" value="1"/>
</dbReference>
<dbReference type="Pfam" id="PF18413">
    <property type="entry name" value="Neuraminidase"/>
    <property type="match status" value="1"/>
</dbReference>
<comment type="caution">
    <text evidence="5">The sequence shown here is derived from an EMBL/GenBank/DDBJ whole genome shotgun (WGS) entry which is preliminary data.</text>
</comment>
<proteinExistence type="predicted"/>
<feature type="domain" description="Neuraminidase-like" evidence="3">
    <location>
        <begin position="1393"/>
        <end position="1510"/>
    </location>
</feature>
<evidence type="ECO:0000256" key="1">
    <source>
        <dbReference type="ARBA" id="ARBA00023026"/>
    </source>
</evidence>
<dbReference type="InterPro" id="IPR040840">
    <property type="entry name" value="TcA_TcB_BD"/>
</dbReference>
<evidence type="ECO:0000259" key="4">
    <source>
        <dbReference type="Pfam" id="PF20220"/>
    </source>
</evidence>
<reference evidence="5 6" key="1">
    <citation type="journal article" date="2020" name="Front. Microbiol.">
        <title>Genetic Organization of the aprX-lipA2 Operon Affects the Proteolytic Potential of Pseudomonas Species in Milk.</title>
        <authorList>
            <person name="Maier C."/>
            <person name="Huptas C."/>
            <person name="von Neubeck M."/>
            <person name="Scherer S."/>
            <person name="Wenning M."/>
            <person name="Lucking G."/>
        </authorList>
    </citation>
    <scope>NUCLEOTIDE SEQUENCE [LARGE SCALE GENOMIC DNA]</scope>
    <source>
        <strain evidence="5 6">G4779</strain>
    </source>
</reference>